<keyword evidence="4" id="KW-1185">Reference proteome</keyword>
<name>A0A7D7R1L6_PLAMR</name>
<dbReference type="InterPro" id="IPR027417">
    <property type="entry name" value="P-loop_NTPase"/>
</dbReference>
<protein>
    <submittedName>
        <fullName evidence="3">TIR domain-containing protein</fullName>
    </submittedName>
</protein>
<keyword evidence="1" id="KW-0175">Coiled coil</keyword>
<dbReference type="Pfam" id="PF13676">
    <property type="entry name" value="TIR_2"/>
    <property type="match status" value="1"/>
</dbReference>
<dbReference type="InterPro" id="IPR011990">
    <property type="entry name" value="TPR-like_helical_dom_sf"/>
</dbReference>
<evidence type="ECO:0000259" key="2">
    <source>
        <dbReference type="PROSITE" id="PS50104"/>
    </source>
</evidence>
<dbReference type="AlphaFoldDB" id="A0A7D7R1L6"/>
<dbReference type="SUPFAM" id="SSF52540">
    <property type="entry name" value="P-loop containing nucleoside triphosphate hydrolases"/>
    <property type="match status" value="1"/>
</dbReference>
<dbReference type="Gene3D" id="3.40.50.10140">
    <property type="entry name" value="Toll/interleukin-1 receptor homology (TIR) domain"/>
    <property type="match status" value="1"/>
</dbReference>
<proteinExistence type="predicted"/>
<dbReference type="InterPro" id="IPR035897">
    <property type="entry name" value="Toll_tir_struct_dom_sf"/>
</dbReference>
<sequence>MKRVFLSHSSADKGFYIENVVKNLTKLIGPDKFIYDAKTFEEGQETAQEITRWLENTEIFVLFISDTALDSEWVKKEILEAKDLLDKNELSKIYPIIIDNSITHEDPRIPDWLRRTYNIRYISQSGVAARKIHNRLIEVIWEKHPNIKQKSTLFVGRNSLINNIEERMDSYEKSIPTTLIASGLKDIGRRSLLRRSLIKSSLISESYHMPSISLDAHQSIEDFILFLNDIGHELDEKTNLITLSQNEKVKIAVRMLKELKSSKDILLIIDEGAIVSPTRKINDWFITLNNKLSEEYIGMTMCVVSKYRTNFNDLSKAESIHSIHVPELTVNERNGLFTRYSRLLELHLGKEDNRFVTTFFSGLPTEIIFIADYIKSNSIEQLKRNTAIITDFSDSRVSNIISYYDGNNEAHNLLSLIATFDFVSYSMLNEIIADSEEYHMLIEEFLTKGICENLGINNEYLCLNSAIKNYIQRQKLDLDEEFKKSLEKHVKAFVDNYDETADKDVSDIFFSLRKAIIGNHNIDNRFLIPSHYLKSMKELYDKRDKDQDVVNLADRILNNEEFMDAHIAREIRFFLCSSLARLKDERFKMEVQKIKGPEHSFLFGFYYRHVGRDTDAINSLLKALEERPNFGRAKRELVLVYNNIEEYDKALNLAKDNYESNKNNEYHIQAYFQCLSYGKSEKLTLEEKRERVKTLLSDIKRIDSEKAKSMSLVMNIQYKVYFDEDLLTAEQLIEDMAYLYPKDIFVLLSTFDVYEKLNNLNKMKEILEKIRSLHGNHKSKYHRDYLKSLAVVKAAEGNITEAENLLKKINISENGKSILKHKIDKYSNKKKMDIN</sequence>
<gene>
    <name evidence="3" type="ORF">H1Q58_03385</name>
</gene>
<dbReference type="PROSITE" id="PS50104">
    <property type="entry name" value="TIR"/>
    <property type="match status" value="1"/>
</dbReference>
<evidence type="ECO:0000256" key="1">
    <source>
        <dbReference type="SAM" id="Coils"/>
    </source>
</evidence>
<dbReference type="SUPFAM" id="SSF48452">
    <property type="entry name" value="TPR-like"/>
    <property type="match status" value="1"/>
</dbReference>
<dbReference type="Proteomes" id="UP000514716">
    <property type="component" value="Chromosome"/>
</dbReference>
<dbReference type="EMBL" id="CP059540">
    <property type="protein sequence ID" value="QMT18076.1"/>
    <property type="molecule type" value="Genomic_DNA"/>
</dbReference>
<evidence type="ECO:0000313" key="3">
    <source>
        <dbReference type="EMBL" id="QMT18076.1"/>
    </source>
</evidence>
<dbReference type="RefSeq" id="WP_182092730.1">
    <property type="nucleotide sequence ID" value="NZ_CP059540.1"/>
</dbReference>
<dbReference type="KEGG" id="pdec:H1Q58_03385"/>
<feature type="coiled-coil region" evidence="1">
    <location>
        <begin position="644"/>
        <end position="705"/>
    </location>
</feature>
<evidence type="ECO:0000313" key="4">
    <source>
        <dbReference type="Proteomes" id="UP000514716"/>
    </source>
</evidence>
<dbReference type="Gene3D" id="1.25.40.10">
    <property type="entry name" value="Tetratricopeptide repeat domain"/>
    <property type="match status" value="1"/>
</dbReference>
<feature type="domain" description="TIR" evidence="2">
    <location>
        <begin position="1"/>
        <end position="120"/>
    </location>
</feature>
<organism evidence="3 4">
    <name type="scientific">Planococcus maritimus</name>
    <dbReference type="NCBI Taxonomy" id="192421"/>
    <lineage>
        <taxon>Bacteria</taxon>
        <taxon>Bacillati</taxon>
        <taxon>Bacillota</taxon>
        <taxon>Bacilli</taxon>
        <taxon>Bacillales</taxon>
        <taxon>Caryophanaceae</taxon>
        <taxon>Planococcus</taxon>
    </lineage>
</organism>
<accession>A0A7D7R1L6</accession>
<dbReference type="InterPro" id="IPR000157">
    <property type="entry name" value="TIR_dom"/>
</dbReference>
<dbReference type="SUPFAM" id="SSF52200">
    <property type="entry name" value="Toll/Interleukin receptor TIR domain"/>
    <property type="match status" value="1"/>
</dbReference>
<dbReference type="GO" id="GO:0007165">
    <property type="term" value="P:signal transduction"/>
    <property type="evidence" value="ECO:0007669"/>
    <property type="project" value="InterPro"/>
</dbReference>
<reference evidence="3 4" key="1">
    <citation type="submission" date="2020-07" db="EMBL/GenBank/DDBJ databases">
        <title>Screening of a cold-adapted Planococcus bacterium producing protease in traditional shrimp paste and protease identification by genome sequencing.</title>
        <authorList>
            <person name="Gao R."/>
            <person name="Leng W."/>
            <person name="Chu Q."/>
            <person name="Wu X."/>
            <person name="Liu H."/>
            <person name="Li X."/>
        </authorList>
    </citation>
    <scope>NUCLEOTIDE SEQUENCE [LARGE SCALE GENOMIC DNA]</scope>
    <source>
        <strain evidence="3 4">XJ11</strain>
    </source>
</reference>